<dbReference type="Gene3D" id="3.40.190.10">
    <property type="entry name" value="Periplasmic binding protein-like II"/>
    <property type="match status" value="2"/>
</dbReference>
<evidence type="ECO:0000256" key="3">
    <source>
        <dbReference type="ARBA" id="ARBA00022729"/>
    </source>
</evidence>
<sequence>MGIAAGTAAAAPLVSACSRASATPPDPAEAQQVPRHETTIDWWYSSVAAKDGGDLAPRLISAFRKRYPQISVNIIKAPASTDTQRSALSTQLGAGSASPDVYQGDITWAAQFGAASFALPVESLLDEEEWQRYPKALLTSLGYQGHRYAFPLYQDQPYLYYRHDLLHKHGLRVPRTWEELMRTAQRVQRAGDIKHGFVWQGNVYEGMTCNVTEILADAGGQALSADGSRATFEGPAAERALGLMRDLVTSRVSPAAVATFIEQNTIDDFTGGRSLFLRNWPYAWGIANAPASSSVAGRIGAALRPGFEGREGGLGCLGGWCNYLNPHSRKLGAAAAFAKFIAQEGQMVLAEHGAQLPTTREALNSRWIRGSKNPVYALAPEMKLVARPTRNPSYPQVSKAIYTHANRVLTGVPVARAVADAQDQLTAALAGESL</sequence>
<reference evidence="4 5" key="1">
    <citation type="submission" date="2022-10" db="EMBL/GenBank/DDBJ databases">
        <authorList>
            <person name="Xie J."/>
            <person name="Shen N."/>
        </authorList>
    </citation>
    <scope>NUCLEOTIDE SEQUENCE [LARGE SCALE GENOMIC DNA]</scope>
    <source>
        <strain evidence="4 5">YIM65594</strain>
    </source>
</reference>
<accession>A0ABU6EWF5</accession>
<protein>
    <submittedName>
        <fullName evidence="4">Extracellular solute-binding protein</fullName>
    </submittedName>
</protein>
<keyword evidence="5" id="KW-1185">Reference proteome</keyword>
<evidence type="ECO:0000256" key="1">
    <source>
        <dbReference type="ARBA" id="ARBA00008520"/>
    </source>
</evidence>
<evidence type="ECO:0000313" key="4">
    <source>
        <dbReference type="EMBL" id="MEB8336084.1"/>
    </source>
</evidence>
<proteinExistence type="inferred from homology"/>
<dbReference type="Pfam" id="PF01547">
    <property type="entry name" value="SBP_bac_1"/>
    <property type="match status" value="1"/>
</dbReference>
<keyword evidence="2" id="KW-0813">Transport</keyword>
<comment type="caution">
    <text evidence="4">The sequence shown here is derived from an EMBL/GenBank/DDBJ whole genome shotgun (WGS) entry which is preliminary data.</text>
</comment>
<dbReference type="InterPro" id="IPR006059">
    <property type="entry name" value="SBP"/>
</dbReference>
<evidence type="ECO:0000256" key="2">
    <source>
        <dbReference type="ARBA" id="ARBA00022448"/>
    </source>
</evidence>
<organism evidence="4 5">
    <name type="scientific">Streptomyces endophyticus</name>
    <dbReference type="NCBI Taxonomy" id="714166"/>
    <lineage>
        <taxon>Bacteria</taxon>
        <taxon>Bacillati</taxon>
        <taxon>Actinomycetota</taxon>
        <taxon>Actinomycetes</taxon>
        <taxon>Kitasatosporales</taxon>
        <taxon>Streptomycetaceae</taxon>
        <taxon>Streptomyces</taxon>
    </lineage>
</organism>
<dbReference type="RefSeq" id="WP_326013649.1">
    <property type="nucleotide sequence ID" value="NZ_JAOZYC010000001.1"/>
</dbReference>
<comment type="similarity">
    <text evidence="1">Belongs to the bacterial solute-binding protein 1 family.</text>
</comment>
<dbReference type="PANTHER" id="PTHR43649">
    <property type="entry name" value="ARABINOSE-BINDING PROTEIN-RELATED"/>
    <property type="match status" value="1"/>
</dbReference>
<keyword evidence="3" id="KW-0732">Signal</keyword>
<gene>
    <name evidence="4" type="ORF">OKJ99_00930</name>
</gene>
<name>A0ABU6EWF5_9ACTN</name>
<dbReference type="PANTHER" id="PTHR43649:SF34">
    <property type="entry name" value="ABC TRANSPORTER PERIPLASMIC-BINDING PROTEIN YCJN-RELATED"/>
    <property type="match status" value="1"/>
</dbReference>
<dbReference type="Proteomes" id="UP001354931">
    <property type="component" value="Unassembled WGS sequence"/>
</dbReference>
<evidence type="ECO:0000313" key="5">
    <source>
        <dbReference type="Proteomes" id="UP001354931"/>
    </source>
</evidence>
<dbReference type="EMBL" id="JAOZYC010000001">
    <property type="protein sequence ID" value="MEB8336084.1"/>
    <property type="molecule type" value="Genomic_DNA"/>
</dbReference>
<dbReference type="SUPFAM" id="SSF53850">
    <property type="entry name" value="Periplasmic binding protein-like II"/>
    <property type="match status" value="1"/>
</dbReference>
<dbReference type="InterPro" id="IPR050490">
    <property type="entry name" value="Bact_solute-bd_prot1"/>
</dbReference>